<feature type="compositionally biased region" description="Polar residues" evidence="1">
    <location>
        <begin position="202"/>
        <end position="217"/>
    </location>
</feature>
<dbReference type="Pfam" id="PF08646">
    <property type="entry name" value="Rep_fac-A_C"/>
    <property type="match status" value="1"/>
</dbReference>
<organism evidence="3 4">
    <name type="scientific">Tagetes erecta</name>
    <name type="common">African marigold</name>
    <dbReference type="NCBI Taxonomy" id="13708"/>
    <lineage>
        <taxon>Eukaryota</taxon>
        <taxon>Viridiplantae</taxon>
        <taxon>Streptophyta</taxon>
        <taxon>Embryophyta</taxon>
        <taxon>Tracheophyta</taxon>
        <taxon>Spermatophyta</taxon>
        <taxon>Magnoliopsida</taxon>
        <taxon>eudicotyledons</taxon>
        <taxon>Gunneridae</taxon>
        <taxon>Pentapetalae</taxon>
        <taxon>asterids</taxon>
        <taxon>campanulids</taxon>
        <taxon>Asterales</taxon>
        <taxon>Asteraceae</taxon>
        <taxon>Asteroideae</taxon>
        <taxon>Heliantheae alliance</taxon>
        <taxon>Tageteae</taxon>
        <taxon>Tagetes</taxon>
    </lineage>
</organism>
<dbReference type="PANTHER" id="PTHR47165:SF4">
    <property type="entry name" value="OS03G0429900 PROTEIN"/>
    <property type="match status" value="1"/>
</dbReference>
<feature type="region of interest" description="Disordered" evidence="1">
    <location>
        <begin position="202"/>
        <end position="230"/>
    </location>
</feature>
<dbReference type="InterPro" id="IPR012340">
    <property type="entry name" value="NA-bd_OB-fold"/>
</dbReference>
<dbReference type="InterPro" id="IPR013955">
    <property type="entry name" value="Rep_factor-A_C"/>
</dbReference>
<gene>
    <name evidence="3" type="ORF">QVD17_08889</name>
</gene>
<feature type="compositionally biased region" description="Basic and acidic residues" evidence="1">
    <location>
        <begin position="218"/>
        <end position="230"/>
    </location>
</feature>
<dbReference type="AlphaFoldDB" id="A0AAD8P3F8"/>
<feature type="domain" description="Replication factor A C-terminal" evidence="2">
    <location>
        <begin position="6"/>
        <end position="141"/>
    </location>
</feature>
<keyword evidence="4" id="KW-1185">Reference proteome</keyword>
<dbReference type="Proteomes" id="UP001229421">
    <property type="component" value="Unassembled WGS sequence"/>
</dbReference>
<evidence type="ECO:0000259" key="2">
    <source>
        <dbReference type="Pfam" id="PF08646"/>
    </source>
</evidence>
<dbReference type="EMBL" id="JAUHHV010000002">
    <property type="protein sequence ID" value="KAK1432018.1"/>
    <property type="molecule type" value="Genomic_DNA"/>
</dbReference>
<accession>A0AAD8P3F8</accession>
<dbReference type="SUPFAM" id="SSF50249">
    <property type="entry name" value="Nucleic acid-binding proteins"/>
    <property type="match status" value="1"/>
</dbReference>
<reference evidence="3" key="1">
    <citation type="journal article" date="2023" name="bioRxiv">
        <title>Improved chromosome-level genome assembly for marigold (Tagetes erecta).</title>
        <authorList>
            <person name="Jiang F."/>
            <person name="Yuan L."/>
            <person name="Wang S."/>
            <person name="Wang H."/>
            <person name="Xu D."/>
            <person name="Wang A."/>
            <person name="Fan W."/>
        </authorList>
    </citation>
    <scope>NUCLEOTIDE SEQUENCE</scope>
    <source>
        <strain evidence="3">WSJ</strain>
        <tissue evidence="3">Leaf</tissue>
    </source>
</reference>
<comment type="caution">
    <text evidence="3">The sequence shown here is derived from an EMBL/GenBank/DDBJ whole genome shotgun (WGS) entry which is preliminary data.</text>
</comment>
<dbReference type="PANTHER" id="PTHR47165">
    <property type="entry name" value="OS03G0429900 PROTEIN"/>
    <property type="match status" value="1"/>
</dbReference>
<proteinExistence type="predicted"/>
<name>A0AAD8P3F8_TARER</name>
<evidence type="ECO:0000313" key="4">
    <source>
        <dbReference type="Proteomes" id="UP001229421"/>
    </source>
</evidence>
<sequence length="230" mass="25550">MAVIVLATVKSVLTNKGWHYLGCTRCTSKVTVKSVTADKEDGTRDYTGEKVFLCTGQKCIKAPVTTASPQFRLELAIQDVTGSAILTLFDRDAIKLFRKSAKEMVESSDEVKNMGALPEEINTLIDKKFAFKIEVTEYNFKFSSDTYTISKLTGDPDVLLELEKQAKKNQPIESETLDITMWDIPSSGDIGIKGVTMAVTDDNTTPLSKTERTSSNGKDPDRFETNRVWI</sequence>
<protein>
    <recommendedName>
        <fullName evidence="2">Replication factor A C-terminal domain-containing protein</fullName>
    </recommendedName>
</protein>
<evidence type="ECO:0000313" key="3">
    <source>
        <dbReference type="EMBL" id="KAK1432018.1"/>
    </source>
</evidence>
<dbReference type="Gene3D" id="2.40.50.140">
    <property type="entry name" value="Nucleic acid-binding proteins"/>
    <property type="match status" value="1"/>
</dbReference>
<evidence type="ECO:0000256" key="1">
    <source>
        <dbReference type="SAM" id="MobiDB-lite"/>
    </source>
</evidence>